<protein>
    <submittedName>
        <fullName evidence="8">Permease</fullName>
    </submittedName>
</protein>
<evidence type="ECO:0000256" key="6">
    <source>
        <dbReference type="ARBA" id="ARBA00023136"/>
    </source>
</evidence>
<keyword evidence="3" id="KW-1003">Cell membrane</keyword>
<reference evidence="8" key="1">
    <citation type="submission" date="2022-07" db="EMBL/GenBank/DDBJ databases">
        <title>Enhanced cultured diversity of the mouse gut microbiota enables custom-made synthetic communities.</title>
        <authorList>
            <person name="Afrizal A."/>
        </authorList>
    </citation>
    <scope>NUCLEOTIDE SEQUENCE</scope>
    <source>
        <strain evidence="8">DSM 28593</strain>
    </source>
</reference>
<dbReference type="GO" id="GO:0005886">
    <property type="term" value="C:plasma membrane"/>
    <property type="evidence" value="ECO:0007669"/>
    <property type="project" value="UniProtKB-SubCell"/>
</dbReference>
<evidence type="ECO:0000256" key="2">
    <source>
        <dbReference type="ARBA" id="ARBA00006386"/>
    </source>
</evidence>
<evidence type="ECO:0000313" key="9">
    <source>
        <dbReference type="Proteomes" id="UP001205748"/>
    </source>
</evidence>
<sequence>MDIFTLIFWVITLLWFTFSILKDKKKTFNAVKMSSGMMKHMAGEIIGILFLIGLILTFIPPESIQQYAGQSSSLLTTVIFALIGCVTLIPAFVAFPLVGSLMAAGANIVPVTAFLTTLTMVGIVTFPLEKKEFGTKFTIIRNSLSFIFAIVIALLMGVIL</sequence>
<comment type="subcellular location">
    <subcellularLocation>
        <location evidence="1">Cell membrane</location>
        <topology evidence="1">Multi-pass membrane protein</topology>
    </subcellularLocation>
</comment>
<comment type="caution">
    <text evidence="8">The sequence shown here is derived from an EMBL/GenBank/DDBJ whole genome shotgun (WGS) entry which is preliminary data.</text>
</comment>
<gene>
    <name evidence="8" type="ORF">NSA47_00015</name>
</gene>
<dbReference type="RefSeq" id="WP_257529228.1">
    <property type="nucleotide sequence ID" value="NZ_JANKAS010000001.1"/>
</dbReference>
<keyword evidence="9" id="KW-1185">Reference proteome</keyword>
<comment type="similarity">
    <text evidence="2">Belongs to the UPF0718 family.</text>
</comment>
<feature type="transmembrane region" description="Helical" evidence="7">
    <location>
        <begin position="139"/>
        <end position="159"/>
    </location>
</feature>
<feature type="transmembrane region" description="Helical" evidence="7">
    <location>
        <begin position="79"/>
        <end position="101"/>
    </location>
</feature>
<organism evidence="8 9">
    <name type="scientific">Irregularibacter muris</name>
    <dbReference type="NCBI Taxonomy" id="1796619"/>
    <lineage>
        <taxon>Bacteria</taxon>
        <taxon>Bacillati</taxon>
        <taxon>Bacillota</taxon>
        <taxon>Clostridia</taxon>
        <taxon>Eubacteriales</taxon>
        <taxon>Eubacteriaceae</taxon>
        <taxon>Irregularibacter</taxon>
    </lineage>
</organism>
<evidence type="ECO:0000256" key="5">
    <source>
        <dbReference type="ARBA" id="ARBA00022989"/>
    </source>
</evidence>
<evidence type="ECO:0000256" key="7">
    <source>
        <dbReference type="SAM" id="Phobius"/>
    </source>
</evidence>
<dbReference type="Pfam" id="PF03773">
    <property type="entry name" value="ArsP_1"/>
    <property type="match status" value="1"/>
</dbReference>
<dbReference type="Proteomes" id="UP001205748">
    <property type="component" value="Unassembled WGS sequence"/>
</dbReference>
<feature type="transmembrane region" description="Helical" evidence="7">
    <location>
        <begin position="108"/>
        <end position="127"/>
    </location>
</feature>
<proteinExistence type="inferred from homology"/>
<dbReference type="AlphaFoldDB" id="A0AAE3HC52"/>
<evidence type="ECO:0000313" key="8">
    <source>
        <dbReference type="EMBL" id="MCR1897372.1"/>
    </source>
</evidence>
<evidence type="ECO:0000256" key="4">
    <source>
        <dbReference type="ARBA" id="ARBA00022692"/>
    </source>
</evidence>
<evidence type="ECO:0000256" key="1">
    <source>
        <dbReference type="ARBA" id="ARBA00004651"/>
    </source>
</evidence>
<keyword evidence="4 7" id="KW-0812">Transmembrane</keyword>
<evidence type="ECO:0000256" key="3">
    <source>
        <dbReference type="ARBA" id="ARBA00022475"/>
    </source>
</evidence>
<dbReference type="InterPro" id="IPR005524">
    <property type="entry name" value="DUF318"/>
</dbReference>
<keyword evidence="6 7" id="KW-0472">Membrane</keyword>
<name>A0AAE3HC52_9FIRM</name>
<dbReference type="EMBL" id="JANKAS010000001">
    <property type="protein sequence ID" value="MCR1897372.1"/>
    <property type="molecule type" value="Genomic_DNA"/>
</dbReference>
<accession>A0AAE3HC52</accession>
<keyword evidence="5 7" id="KW-1133">Transmembrane helix</keyword>
<feature type="transmembrane region" description="Helical" evidence="7">
    <location>
        <begin position="41"/>
        <end position="59"/>
    </location>
</feature>
<feature type="transmembrane region" description="Helical" evidence="7">
    <location>
        <begin position="6"/>
        <end position="21"/>
    </location>
</feature>